<dbReference type="InterPro" id="IPR023404">
    <property type="entry name" value="rSAM_horseshoe"/>
</dbReference>
<keyword evidence="2" id="KW-0004">4Fe-4S</keyword>
<feature type="domain" description="MTTase N-terminal" evidence="10">
    <location>
        <begin position="3"/>
        <end position="115"/>
    </location>
</feature>
<dbReference type="GO" id="GO:0046872">
    <property type="term" value="F:metal ion binding"/>
    <property type="evidence" value="ECO:0007669"/>
    <property type="project" value="UniProtKB-KW"/>
</dbReference>
<evidence type="ECO:0000256" key="7">
    <source>
        <dbReference type="ARBA" id="ARBA00022723"/>
    </source>
</evidence>
<evidence type="ECO:0000259" key="11">
    <source>
        <dbReference type="PROSITE" id="PS51918"/>
    </source>
</evidence>
<dbReference type="Pfam" id="PF00919">
    <property type="entry name" value="UPF0004"/>
    <property type="match status" value="1"/>
</dbReference>
<keyword evidence="6" id="KW-0819">tRNA processing</keyword>
<dbReference type="SMART" id="SM00729">
    <property type="entry name" value="Elp3"/>
    <property type="match status" value="1"/>
</dbReference>
<dbReference type="SFLD" id="SFLDS00029">
    <property type="entry name" value="Radical_SAM"/>
    <property type="match status" value="1"/>
</dbReference>
<dbReference type="HOGENOM" id="CLU_018697_1_0_7"/>
<dbReference type="RefSeq" id="WP_011341600.1">
    <property type="nucleotide sequence ID" value="NC_007498.2"/>
</dbReference>
<reference evidence="12 13" key="2">
    <citation type="journal article" date="2012" name="BMC Genomics">
        <title>The genome of Pelobacter carbinolicus reveals surprising metabolic capabilities and physiological features.</title>
        <authorList>
            <person name="Aklujkar M."/>
            <person name="Haveman S.A."/>
            <person name="Didonato R.Jr."/>
            <person name="Chertkov O."/>
            <person name="Han C.S."/>
            <person name="Land M.L."/>
            <person name="Brown P."/>
            <person name="Lovley D.R."/>
        </authorList>
    </citation>
    <scope>NUCLEOTIDE SEQUENCE [LARGE SCALE GENOMIC DNA]</scope>
    <source>
        <strain evidence="13">DSM 2380 / NBRC 103641 / GraBd1</strain>
    </source>
</reference>
<dbReference type="PANTHER" id="PTHR11918">
    <property type="entry name" value="RADICAL SAM PROTEINS"/>
    <property type="match status" value="1"/>
</dbReference>
<dbReference type="NCBIfam" id="TIGR01579">
    <property type="entry name" value="MiaB-like-C"/>
    <property type="match status" value="1"/>
</dbReference>
<evidence type="ECO:0000313" key="12">
    <source>
        <dbReference type="EMBL" id="ABA89098.1"/>
    </source>
</evidence>
<name>Q3A3F9_SYNC1</name>
<dbReference type="SUPFAM" id="SSF102114">
    <property type="entry name" value="Radical SAM enzymes"/>
    <property type="match status" value="1"/>
</dbReference>
<evidence type="ECO:0000259" key="10">
    <source>
        <dbReference type="PROSITE" id="PS51449"/>
    </source>
</evidence>
<dbReference type="InterPro" id="IPR013848">
    <property type="entry name" value="Methylthiotransferase_N"/>
</dbReference>
<keyword evidence="9" id="KW-0411">Iron-sulfur</keyword>
<dbReference type="OrthoDB" id="9805215at2"/>
<organism evidence="12 13">
    <name type="scientific">Syntrophotalea carbinolica (strain DSM 2380 / NBRC 103641 / GraBd1)</name>
    <name type="common">Pelobacter carbinolicus</name>
    <dbReference type="NCBI Taxonomy" id="338963"/>
    <lineage>
        <taxon>Bacteria</taxon>
        <taxon>Pseudomonadati</taxon>
        <taxon>Thermodesulfobacteriota</taxon>
        <taxon>Desulfuromonadia</taxon>
        <taxon>Desulfuromonadales</taxon>
        <taxon>Syntrophotaleaceae</taxon>
        <taxon>Syntrophotalea</taxon>
    </lineage>
</organism>
<dbReference type="GO" id="GO:0051539">
    <property type="term" value="F:4 iron, 4 sulfur cluster binding"/>
    <property type="evidence" value="ECO:0007669"/>
    <property type="project" value="UniProtKB-KW"/>
</dbReference>
<dbReference type="FunFam" id="3.40.50.12160:FF:000004">
    <property type="entry name" value="Threonylcarbamoyladenosine tRNA methylthiotransferase MtaB"/>
    <property type="match status" value="1"/>
</dbReference>
<dbReference type="EMBL" id="CP000142">
    <property type="protein sequence ID" value="ABA89098.1"/>
    <property type="molecule type" value="Genomic_DNA"/>
</dbReference>
<dbReference type="CDD" id="cd01335">
    <property type="entry name" value="Radical_SAM"/>
    <property type="match status" value="1"/>
</dbReference>
<evidence type="ECO:0000256" key="9">
    <source>
        <dbReference type="ARBA" id="ARBA00023014"/>
    </source>
</evidence>
<dbReference type="STRING" id="338963.Pcar_1857"/>
<dbReference type="PROSITE" id="PS01278">
    <property type="entry name" value="MTTASE_RADICAL"/>
    <property type="match status" value="1"/>
</dbReference>
<keyword evidence="5" id="KW-0949">S-adenosyl-L-methionine</keyword>
<accession>Q3A3F9</accession>
<dbReference type="Proteomes" id="UP000002534">
    <property type="component" value="Chromosome"/>
</dbReference>
<dbReference type="InterPro" id="IPR006467">
    <property type="entry name" value="MiaB-like_bact"/>
</dbReference>
<dbReference type="GO" id="GO:0035598">
    <property type="term" value="F:tRNA (N(6)-L-threonylcarbamoyladenosine(37)-C(2))-methylthiotransferase activity"/>
    <property type="evidence" value="ECO:0007669"/>
    <property type="project" value="TreeGrafter"/>
</dbReference>
<evidence type="ECO:0000256" key="6">
    <source>
        <dbReference type="ARBA" id="ARBA00022694"/>
    </source>
</evidence>
<comment type="cofactor">
    <cofactor evidence="1">
        <name>[4Fe-4S] cluster</name>
        <dbReference type="ChEBI" id="CHEBI:49883"/>
    </cofactor>
</comment>
<dbReference type="PROSITE" id="PS51449">
    <property type="entry name" value="MTTASE_N"/>
    <property type="match status" value="1"/>
</dbReference>
<gene>
    <name evidence="12" type="primary">mtaB</name>
    <name evidence="12" type="ordered locus">Pcar_1857</name>
</gene>
<dbReference type="Gene3D" id="3.40.50.12160">
    <property type="entry name" value="Methylthiotransferase, N-terminal domain"/>
    <property type="match status" value="1"/>
</dbReference>
<dbReference type="InterPro" id="IPR005839">
    <property type="entry name" value="Methylthiotransferase"/>
</dbReference>
<evidence type="ECO:0000313" key="13">
    <source>
        <dbReference type="Proteomes" id="UP000002534"/>
    </source>
</evidence>
<protein>
    <submittedName>
        <fullName evidence="12">tRNA (2-methylthio-N6-threonylcarbamyl-A37) methylthiotransferase</fullName>
    </submittedName>
</protein>
<evidence type="ECO:0000256" key="3">
    <source>
        <dbReference type="ARBA" id="ARBA00022490"/>
    </source>
</evidence>
<dbReference type="NCBIfam" id="TIGR00089">
    <property type="entry name" value="MiaB/RimO family radical SAM methylthiotransferase"/>
    <property type="match status" value="1"/>
</dbReference>
<dbReference type="InterPro" id="IPR058240">
    <property type="entry name" value="rSAM_sf"/>
</dbReference>
<dbReference type="eggNOG" id="COG0621">
    <property type="taxonomic scope" value="Bacteria"/>
</dbReference>
<dbReference type="SFLD" id="SFLDG01082">
    <property type="entry name" value="B12-binding_domain_containing"/>
    <property type="match status" value="1"/>
</dbReference>
<dbReference type="AlphaFoldDB" id="Q3A3F9"/>
<dbReference type="Gene3D" id="3.80.30.20">
    <property type="entry name" value="tm_1862 like domain"/>
    <property type="match status" value="1"/>
</dbReference>
<keyword evidence="13" id="KW-1185">Reference proteome</keyword>
<reference evidence="13" key="1">
    <citation type="submission" date="2005-10" db="EMBL/GenBank/DDBJ databases">
        <title>Complete sequence of Pelobacter carbinolicus DSM 2380.</title>
        <authorList>
            <person name="Copeland A."/>
            <person name="Lucas S."/>
            <person name="Lapidus A."/>
            <person name="Barry K."/>
            <person name="Detter J.C."/>
            <person name="Glavina T."/>
            <person name="Hammon N."/>
            <person name="Israni S."/>
            <person name="Pitluck S."/>
            <person name="Chertkov O."/>
            <person name="Schmutz J."/>
            <person name="Larimer F."/>
            <person name="Land M."/>
            <person name="Kyrpides N."/>
            <person name="Ivanova N."/>
            <person name="Richardson P."/>
        </authorList>
    </citation>
    <scope>NUCLEOTIDE SEQUENCE [LARGE SCALE GENOMIC DNA]</scope>
    <source>
        <strain evidence="13">DSM 2380 / NBRC 103641 / GraBd1</strain>
    </source>
</reference>
<evidence type="ECO:0000256" key="4">
    <source>
        <dbReference type="ARBA" id="ARBA00022679"/>
    </source>
</evidence>
<dbReference type="InterPro" id="IPR020612">
    <property type="entry name" value="Methylthiotransferase_CS"/>
</dbReference>
<dbReference type="KEGG" id="pca:Pcar_1857"/>
<proteinExistence type="predicted"/>
<dbReference type="InterPro" id="IPR007197">
    <property type="entry name" value="rSAM"/>
</dbReference>
<dbReference type="SFLD" id="SFLDG01061">
    <property type="entry name" value="methylthiotransferase"/>
    <property type="match status" value="1"/>
</dbReference>
<keyword evidence="7" id="KW-0479">Metal-binding</keyword>
<evidence type="ECO:0000256" key="2">
    <source>
        <dbReference type="ARBA" id="ARBA00022485"/>
    </source>
</evidence>
<keyword evidence="4 12" id="KW-0808">Transferase</keyword>
<dbReference type="PROSITE" id="PS51918">
    <property type="entry name" value="RADICAL_SAM"/>
    <property type="match status" value="1"/>
</dbReference>
<dbReference type="InterPro" id="IPR006638">
    <property type="entry name" value="Elp3/MiaA/NifB-like_rSAM"/>
</dbReference>
<dbReference type="Pfam" id="PF04055">
    <property type="entry name" value="Radical_SAM"/>
    <property type="match status" value="1"/>
</dbReference>
<evidence type="ECO:0000256" key="1">
    <source>
        <dbReference type="ARBA" id="ARBA00001966"/>
    </source>
</evidence>
<evidence type="ECO:0000256" key="8">
    <source>
        <dbReference type="ARBA" id="ARBA00023004"/>
    </source>
</evidence>
<dbReference type="InterPro" id="IPR038135">
    <property type="entry name" value="Methylthiotransferase_N_sf"/>
</dbReference>
<evidence type="ECO:0000256" key="5">
    <source>
        <dbReference type="ARBA" id="ARBA00022691"/>
    </source>
</evidence>
<keyword evidence="3" id="KW-0963">Cytoplasm</keyword>
<sequence>MKGSFAIVTLGCKTNQFESAAMAEQLEQAGYRRIDYSAGADLVIVNTCTVTAATDSQSRNLIRRARRLNPACRVVVTGCYAQIDPAAVQNLPGVDRVLGNEEKSELLHWLDADGPKVQVGDIRQARGVTFDLNAFGSRSRAFVQIQNGCNAFCSYCIIPHARGPSRSALPQQVVDQVCKFCTAGFPEIVLTGIHIGGYGNDLQPPLSLADLVRRLLDDTQVSRLRLGSIEPQEVSMELIDLVAHCERLCPHFHIPLQAGDDAVLKAMNRHYSVKDFRNLVEGIKLRVPQAAIGLDIITGFPGETENAFANTLALVRDLPVTHLHVFPFSKRPGTPAATMRHQISGTVARQRAAELRALGEGKQAEYARGFIGKNLQVVVEGSKQGSKRHGLSVHYLPVEFDTDDHWNQRTATVCVETTRQGTLLGKLIDDVG</sequence>
<dbReference type="PANTHER" id="PTHR11918:SF45">
    <property type="entry name" value="THREONYLCARBAMOYLADENOSINE TRNA METHYLTHIOTRANSFERASE"/>
    <property type="match status" value="1"/>
</dbReference>
<feature type="domain" description="Radical SAM core" evidence="11">
    <location>
        <begin position="135"/>
        <end position="365"/>
    </location>
</feature>
<keyword evidence="8" id="KW-0408">Iron</keyword>